<dbReference type="AlphaFoldDB" id="A0A9C9NC60"/>
<accession>A0A9C9NC60</accession>
<comment type="caution">
    <text evidence="3">The sequence shown here is derived from an EMBL/GenBank/DDBJ whole genome shotgun (WGS) entry which is preliminary data.</text>
</comment>
<proteinExistence type="predicted"/>
<dbReference type="PROSITE" id="PS51740">
    <property type="entry name" value="SPOVT_ABRB"/>
    <property type="match status" value="1"/>
</dbReference>
<dbReference type="SUPFAM" id="SSF89447">
    <property type="entry name" value="AbrB/MazE/MraZ-like"/>
    <property type="match status" value="1"/>
</dbReference>
<evidence type="ECO:0000313" key="4">
    <source>
        <dbReference type="Proteomes" id="UP000885680"/>
    </source>
</evidence>
<evidence type="ECO:0000256" key="1">
    <source>
        <dbReference type="PROSITE-ProRule" id="PRU01076"/>
    </source>
</evidence>
<dbReference type="GO" id="GO:0003677">
    <property type="term" value="F:DNA binding"/>
    <property type="evidence" value="ECO:0007669"/>
    <property type="project" value="UniProtKB-UniRule"/>
</dbReference>
<dbReference type="InterPro" id="IPR007159">
    <property type="entry name" value="SpoVT-AbrB_dom"/>
</dbReference>
<dbReference type="EMBL" id="DRGN01000020">
    <property type="protein sequence ID" value="HET99106.1"/>
    <property type="molecule type" value="Genomic_DNA"/>
</dbReference>
<sequence>MTKYNNLSKYTYISRGFMGSSSAEGFMNTDQDTMTVITNGLPTKAAKIRALDERGFQRADIARFLGIRYQHVRNTLERPQAESQKAAAPDRDAFTMHQDADAFTRVSVDSQGRVVIPETFRRLMKLDDDGNLIVRIDEDGELRLTSPMAAIDKVRRMIAENSFGGGSPVDELISERRAEALRDEAETLQHVPKS</sequence>
<name>A0A9C9NC60_9HYPH</name>
<protein>
    <recommendedName>
        <fullName evidence="2">SpoVT-AbrB domain-containing protein</fullName>
    </recommendedName>
</protein>
<gene>
    <name evidence="3" type="ORF">ENH89_01745</name>
</gene>
<feature type="domain" description="SpoVT-AbrB" evidence="2">
    <location>
        <begin position="103"/>
        <end position="149"/>
    </location>
</feature>
<keyword evidence="1" id="KW-0238">DNA-binding</keyword>
<dbReference type="Proteomes" id="UP000885680">
    <property type="component" value="Unassembled WGS sequence"/>
</dbReference>
<dbReference type="Gene3D" id="2.10.260.10">
    <property type="match status" value="1"/>
</dbReference>
<evidence type="ECO:0000313" key="3">
    <source>
        <dbReference type="EMBL" id="HET99106.1"/>
    </source>
</evidence>
<dbReference type="CDD" id="cd16320">
    <property type="entry name" value="MraZ_N"/>
    <property type="match status" value="1"/>
</dbReference>
<reference evidence="3" key="1">
    <citation type="journal article" date="2020" name="mSystems">
        <title>Genome- and Community-Level Interaction Insights into Carbon Utilization and Element Cycling Functions of Hydrothermarchaeota in Hydrothermal Sediment.</title>
        <authorList>
            <person name="Zhou Z."/>
            <person name="Liu Y."/>
            <person name="Xu W."/>
            <person name="Pan J."/>
            <person name="Luo Z.H."/>
            <person name="Li M."/>
        </authorList>
    </citation>
    <scope>NUCLEOTIDE SEQUENCE</scope>
    <source>
        <strain evidence="3">HyVt-347</strain>
    </source>
</reference>
<evidence type="ECO:0000259" key="2">
    <source>
        <dbReference type="PROSITE" id="PS51740"/>
    </source>
</evidence>
<dbReference type="InterPro" id="IPR037914">
    <property type="entry name" value="SpoVT-AbrB_sf"/>
</dbReference>
<organism evidence="3 4">
    <name type="scientific">Aurantimonas coralicida</name>
    <dbReference type="NCBI Taxonomy" id="182270"/>
    <lineage>
        <taxon>Bacteria</taxon>
        <taxon>Pseudomonadati</taxon>
        <taxon>Pseudomonadota</taxon>
        <taxon>Alphaproteobacteria</taxon>
        <taxon>Hyphomicrobiales</taxon>
        <taxon>Aurantimonadaceae</taxon>
        <taxon>Aurantimonas</taxon>
    </lineage>
</organism>
<dbReference type="InterPro" id="IPR035642">
    <property type="entry name" value="MraZ_N"/>
</dbReference>